<reference evidence="1 2" key="1">
    <citation type="journal article" date="2016" name="Genome Biol. Evol.">
        <title>Comparative Genomic Analyses of the Moraxella catarrhalis Serosensitive and Seroresistant Lineages Demonstrate Their Independent Evolution.</title>
        <authorList>
            <person name="Earl J.P."/>
            <person name="de Vries S.P."/>
            <person name="Ahmed A."/>
            <person name="Powell E."/>
            <person name="Schultz M.P."/>
            <person name="Hermans P.W."/>
            <person name="Hill D.J."/>
            <person name="Zhou Z."/>
            <person name="Constantinidou C.I."/>
            <person name="Hu F.Z."/>
            <person name="Bootsma H.J."/>
            <person name="Ehrlich G.D."/>
        </authorList>
    </citation>
    <scope>NUCLEOTIDE SEQUENCE [LARGE SCALE GENOMIC DNA]</scope>
    <source>
        <strain evidence="1 2">Z7542</strain>
    </source>
</reference>
<evidence type="ECO:0000313" key="1">
    <source>
        <dbReference type="EMBL" id="OAU95094.1"/>
    </source>
</evidence>
<gene>
    <name evidence="1" type="ORF">AO384_1628</name>
</gene>
<proteinExistence type="predicted"/>
<comment type="caution">
    <text evidence="1">The sequence shown here is derived from an EMBL/GenBank/DDBJ whole genome shotgun (WGS) entry which is preliminary data.</text>
</comment>
<dbReference type="PATRIC" id="fig|480.237.peg.1742"/>
<evidence type="ECO:0000313" key="2">
    <source>
        <dbReference type="Proteomes" id="UP000078228"/>
    </source>
</evidence>
<protein>
    <submittedName>
        <fullName evidence="1">Uncharacterized protein</fullName>
    </submittedName>
</protein>
<dbReference type="Proteomes" id="UP000078228">
    <property type="component" value="Unassembled WGS sequence"/>
</dbReference>
<name>A0A198UFH8_MORCA</name>
<organism evidence="1 2">
    <name type="scientific">Moraxella catarrhalis</name>
    <name type="common">Branhamella catarrhalis</name>
    <dbReference type="NCBI Taxonomy" id="480"/>
    <lineage>
        <taxon>Bacteria</taxon>
        <taxon>Pseudomonadati</taxon>
        <taxon>Pseudomonadota</taxon>
        <taxon>Gammaproteobacteria</taxon>
        <taxon>Moraxellales</taxon>
        <taxon>Moraxellaceae</taxon>
        <taxon>Moraxella</taxon>
    </lineage>
</organism>
<accession>A0A198UFH8</accession>
<keyword evidence="2" id="KW-1185">Reference proteome</keyword>
<dbReference type="AlphaFoldDB" id="A0A198UFH8"/>
<dbReference type="EMBL" id="LXHC01000025">
    <property type="protein sequence ID" value="OAU95094.1"/>
    <property type="molecule type" value="Genomic_DNA"/>
</dbReference>
<sequence>MNTVVQLFNEWRIIRQNFIKSSTFFQKFKIYFFKFLVLQ</sequence>